<evidence type="ECO:0000313" key="4">
    <source>
        <dbReference type="Proteomes" id="UP000770785"/>
    </source>
</evidence>
<evidence type="ECO:0000313" key="3">
    <source>
        <dbReference type="EMBL" id="NJC28461.1"/>
    </source>
</evidence>
<feature type="domain" description="3-keto-alpha-glucoside-1,2-lyase/3-keto-2-hydroxy-glucal hydratase" evidence="2">
    <location>
        <begin position="247"/>
        <end position="455"/>
    </location>
</feature>
<evidence type="ECO:0000256" key="1">
    <source>
        <dbReference type="SAM" id="SignalP"/>
    </source>
</evidence>
<dbReference type="EMBL" id="JAATJH010000013">
    <property type="protein sequence ID" value="NJC28461.1"/>
    <property type="molecule type" value="Genomic_DNA"/>
</dbReference>
<reference evidence="3 4" key="1">
    <citation type="submission" date="2020-03" db="EMBL/GenBank/DDBJ databases">
        <title>Genomic Encyclopedia of Type Strains, Phase IV (KMG-IV): sequencing the most valuable type-strain genomes for metagenomic binning, comparative biology and taxonomic classification.</title>
        <authorList>
            <person name="Goeker M."/>
        </authorList>
    </citation>
    <scope>NUCLEOTIDE SEQUENCE [LARGE SCALE GENOMIC DNA]</scope>
    <source>
        <strain evidence="3 4">DSM 105096</strain>
    </source>
</reference>
<keyword evidence="1" id="KW-0732">Signal</keyword>
<dbReference type="Pfam" id="PF06439">
    <property type="entry name" value="3keto-disac_hyd"/>
    <property type="match status" value="2"/>
</dbReference>
<feature type="signal peptide" evidence="1">
    <location>
        <begin position="1"/>
        <end position="21"/>
    </location>
</feature>
<feature type="chain" id="PRO_5045302949" description="3-keto-alpha-glucoside-1,2-lyase/3-keto-2-hydroxy-glucal hydratase domain-containing protein" evidence="1">
    <location>
        <begin position="22"/>
        <end position="457"/>
    </location>
</feature>
<dbReference type="InterPro" id="IPR010496">
    <property type="entry name" value="AL/BT2_dom"/>
</dbReference>
<comment type="caution">
    <text evidence="3">The sequence shown here is derived from an EMBL/GenBank/DDBJ whole genome shotgun (WGS) entry which is preliminary data.</text>
</comment>
<feature type="domain" description="3-keto-alpha-glucoside-1,2-lyase/3-keto-2-hydroxy-glucal hydratase" evidence="2">
    <location>
        <begin position="31"/>
        <end position="215"/>
    </location>
</feature>
<dbReference type="Proteomes" id="UP000770785">
    <property type="component" value="Unassembled WGS sequence"/>
</dbReference>
<evidence type="ECO:0000259" key="2">
    <source>
        <dbReference type="Pfam" id="PF06439"/>
    </source>
</evidence>
<keyword evidence="4" id="KW-1185">Reference proteome</keyword>
<organism evidence="3 4">
    <name type="scientific">Neolewinella antarctica</name>
    <dbReference type="NCBI Taxonomy" id="442734"/>
    <lineage>
        <taxon>Bacteria</taxon>
        <taxon>Pseudomonadati</taxon>
        <taxon>Bacteroidota</taxon>
        <taxon>Saprospiria</taxon>
        <taxon>Saprospirales</taxon>
        <taxon>Lewinellaceae</taxon>
        <taxon>Neolewinella</taxon>
    </lineage>
</organism>
<accession>A0ABX0XHX0</accession>
<sequence>MLKNIFCLLLPLLFVVSCGSAPQTSETEVPWKNLTVGNDLAGWTSLGGDATYKMEDGVVTGTTVSNTPNTFLTTDEMYGDFILELDFQVDPSMNSGVQFRSNSLPTYQNGRVHGYQMEIDPSKRAWSGGIFDEGRRKWLVNLKDNPAGQAAFKQNEWNTYRLEAIGDSIRIWLNGVPTAHLVDDMTAEGFIGLQVHSIHGDKEPGTEIKWRNVKILTENLARYQRVIDLPAVTTLNQLTQDEEKNEFSLLFDGQSTDQWRGAKLTDFPAGGWSVSDKGVLSIAASGGAESAAAGDIVTKKKYGNFELLVDFRLSEGANSGIKYYVDTEMNQGAGSSIGLEYQILDDAVHPDAKLGNHEGSRTLASVYDLIQADPNKPANPIGEWNQARIVSNEGKVQHFLNGTEVLSYDRFSPEFEQLVKESKYVDWDGFGQLKEGHILLQDHGDLVDYRNLKIRAL</sequence>
<protein>
    <recommendedName>
        <fullName evidence="2">3-keto-alpha-glucoside-1,2-lyase/3-keto-2-hydroxy-glucal hydratase domain-containing protein</fullName>
    </recommendedName>
</protein>
<proteinExistence type="predicted"/>
<dbReference type="RefSeq" id="WP_168040503.1">
    <property type="nucleotide sequence ID" value="NZ_JAATJH010000013.1"/>
</dbReference>
<dbReference type="PROSITE" id="PS51257">
    <property type="entry name" value="PROKAR_LIPOPROTEIN"/>
    <property type="match status" value="1"/>
</dbReference>
<name>A0ABX0XHX0_9BACT</name>
<gene>
    <name evidence="3" type="ORF">GGR27_003986</name>
</gene>
<dbReference type="Gene3D" id="2.60.120.560">
    <property type="entry name" value="Exo-inulinase, domain 1"/>
    <property type="match status" value="2"/>
</dbReference>